<name>A0A1A3MZX0_MYCAS</name>
<keyword evidence="1" id="KW-0812">Transmembrane</keyword>
<feature type="transmembrane region" description="Helical" evidence="1">
    <location>
        <begin position="45"/>
        <end position="67"/>
    </location>
</feature>
<dbReference type="EMBL" id="LZLQ01000095">
    <property type="protein sequence ID" value="OBK14645.1"/>
    <property type="molecule type" value="Genomic_DNA"/>
</dbReference>
<keyword evidence="1" id="KW-0472">Membrane</keyword>
<accession>A0A1A3MZX0</accession>
<reference evidence="2 3" key="1">
    <citation type="submission" date="2016-06" db="EMBL/GenBank/DDBJ databases">
        <authorList>
            <person name="Kjaerup R.B."/>
            <person name="Dalgaard T.S."/>
            <person name="Juul-Madsen H.R."/>
        </authorList>
    </citation>
    <scope>NUCLEOTIDE SEQUENCE [LARGE SCALE GENOMIC DNA]</scope>
    <source>
        <strain evidence="2 3">1245139.5</strain>
    </source>
</reference>
<proteinExistence type="predicted"/>
<evidence type="ECO:0000313" key="3">
    <source>
        <dbReference type="Proteomes" id="UP000093629"/>
    </source>
</evidence>
<evidence type="ECO:0000313" key="2">
    <source>
        <dbReference type="EMBL" id="OBK14645.1"/>
    </source>
</evidence>
<feature type="transmembrane region" description="Helical" evidence="1">
    <location>
        <begin position="74"/>
        <end position="94"/>
    </location>
</feature>
<keyword evidence="1" id="KW-1133">Transmembrane helix</keyword>
<organism evidence="2 3">
    <name type="scientific">Mycobacterium asiaticum</name>
    <dbReference type="NCBI Taxonomy" id="1790"/>
    <lineage>
        <taxon>Bacteria</taxon>
        <taxon>Bacillati</taxon>
        <taxon>Actinomycetota</taxon>
        <taxon>Actinomycetes</taxon>
        <taxon>Mycobacteriales</taxon>
        <taxon>Mycobacteriaceae</taxon>
        <taxon>Mycobacterium</taxon>
    </lineage>
</organism>
<dbReference type="OrthoDB" id="4762660at2"/>
<dbReference type="Proteomes" id="UP000093629">
    <property type="component" value="Unassembled WGS sequence"/>
</dbReference>
<comment type="caution">
    <text evidence="2">The sequence shown here is derived from an EMBL/GenBank/DDBJ whole genome shotgun (WGS) entry which is preliminary data.</text>
</comment>
<sequence>MVNWALALLTIPAAVAIVIFALGAAMSFAACSGSQCPELGPDGVVYGVLLYGAPVVAFLTIVVSLFTAFRRRGFIVPLIGLGLLLADFAAVAILF</sequence>
<evidence type="ECO:0000256" key="1">
    <source>
        <dbReference type="SAM" id="Phobius"/>
    </source>
</evidence>
<gene>
    <name evidence="2" type="ORF">A5636_07350</name>
</gene>
<keyword evidence="3" id="KW-1185">Reference proteome</keyword>
<protein>
    <submittedName>
        <fullName evidence="2">Uncharacterized protein</fullName>
    </submittedName>
</protein>
<dbReference type="AlphaFoldDB" id="A0A1A3MZX0"/>